<comment type="caution">
    <text evidence="1">The sequence shown here is derived from an EMBL/GenBank/DDBJ whole genome shotgun (WGS) entry which is preliminary data.</text>
</comment>
<reference evidence="1" key="1">
    <citation type="submission" date="2022-06" db="EMBL/GenBank/DDBJ databases">
        <title>Amycolatopsis iheyaensis sp. nov., a new species of the genus Amycolatopsis isolated from soil in Iheya island, Japan.</title>
        <authorList>
            <person name="Ngamcharungchit C."/>
            <person name="Kanto H."/>
            <person name="Take A."/>
            <person name="Intra B."/>
            <person name="Matsumoto A."/>
            <person name="Panbangred W."/>
            <person name="Inahashi Y."/>
        </authorList>
    </citation>
    <scope>NUCLEOTIDE SEQUENCE</scope>
    <source>
        <strain evidence="1">OK19-0408</strain>
    </source>
</reference>
<proteinExistence type="predicted"/>
<dbReference type="AlphaFoldDB" id="A0A9X2SLN2"/>
<dbReference type="Proteomes" id="UP001144096">
    <property type="component" value="Unassembled WGS sequence"/>
</dbReference>
<organism evidence="1 2">
    <name type="scientific">Amycolatopsis iheyensis</name>
    <dbReference type="NCBI Taxonomy" id="2945988"/>
    <lineage>
        <taxon>Bacteria</taxon>
        <taxon>Bacillati</taxon>
        <taxon>Actinomycetota</taxon>
        <taxon>Actinomycetes</taxon>
        <taxon>Pseudonocardiales</taxon>
        <taxon>Pseudonocardiaceae</taxon>
        <taxon>Amycolatopsis</taxon>
    </lineage>
</organism>
<name>A0A9X2SLN2_9PSEU</name>
<protein>
    <submittedName>
        <fullName evidence="1">Uncharacterized protein</fullName>
    </submittedName>
</protein>
<dbReference type="EMBL" id="JAMXQV010000015">
    <property type="protein sequence ID" value="MCR6486413.1"/>
    <property type="molecule type" value="Genomic_DNA"/>
</dbReference>
<accession>A0A9X2SLN2</accession>
<evidence type="ECO:0000313" key="2">
    <source>
        <dbReference type="Proteomes" id="UP001144096"/>
    </source>
</evidence>
<keyword evidence="2" id="KW-1185">Reference proteome</keyword>
<gene>
    <name evidence="1" type="ORF">M8542_26655</name>
</gene>
<evidence type="ECO:0000313" key="1">
    <source>
        <dbReference type="EMBL" id="MCR6486413.1"/>
    </source>
</evidence>
<sequence length="127" mass="14310">MSARLAGYWSECELYPGSTEYTELGFRADGTGWQYWSSWSKEFVVLRFDWHTPEPGRLAVRVRAEIDGKWAPGGSHRVEGDERVDTLIELAWTLEDRKLTLDRPLDDALGGTEFLAVEAGGFDPTLA</sequence>
<dbReference type="RefSeq" id="WP_257922996.1">
    <property type="nucleotide sequence ID" value="NZ_JAMXQV010000015.1"/>
</dbReference>